<dbReference type="Proteomes" id="UP000324507">
    <property type="component" value="Chromosome"/>
</dbReference>
<proteinExistence type="predicted"/>
<dbReference type="RefSeq" id="WP_150351039.1">
    <property type="nucleotide sequence ID" value="NZ_CP038095.1"/>
</dbReference>
<sequence>MPKFPEPPSVAELRRIGPEIFGLKAGSPLARVFFRGGAWPVSWDEFRFWGPGQSRFDHHLPDAAGQPALGSRGIFYAAGSAPPGALAVCLAEVFQETRIIDSSDREPWFAVFRITRHLDLLDLRGLWPTRAGASAAISTGAKARARRWSRAIYEAWPDLDGIIYPSSMGGNADAFALYEKATDALPAAPDFHRPLSDPALTAPLLSAASALNYALM</sequence>
<reference evidence="1 2" key="1">
    <citation type="submission" date="2019-09" db="EMBL/GenBank/DDBJ databases">
        <title>FDA dAtabase for Regulatory Grade micrObial Sequences (FDA-ARGOS): Supporting development and validation of Infectious Disease Dx tests.</title>
        <authorList>
            <person name="Sciortino C."/>
            <person name="Tallon L."/>
            <person name="Sadzewicz L."/>
            <person name="Vavikolanu K."/>
            <person name="Mehta A."/>
            <person name="Aluvathingal J."/>
            <person name="Nadendla S."/>
            <person name="Nandy P."/>
            <person name="Geyer C."/>
            <person name="Yan Y."/>
            <person name="Sichtig H."/>
        </authorList>
    </citation>
    <scope>NUCLEOTIDE SEQUENCE [LARGE SCALE GENOMIC DNA]</scope>
    <source>
        <strain evidence="1 2">FDAARGOS_643</strain>
    </source>
</reference>
<organism evidence="1 2">
    <name type="scientific">Paracoccus yeei</name>
    <dbReference type="NCBI Taxonomy" id="147645"/>
    <lineage>
        <taxon>Bacteria</taxon>
        <taxon>Pseudomonadati</taxon>
        <taxon>Pseudomonadota</taxon>
        <taxon>Alphaproteobacteria</taxon>
        <taxon>Rhodobacterales</taxon>
        <taxon>Paracoccaceae</taxon>
        <taxon>Paracoccus</taxon>
    </lineage>
</organism>
<accession>A0A5P2QSY6</accession>
<dbReference type="AlphaFoldDB" id="A0A5P2QSY6"/>
<dbReference type="EMBL" id="CP044081">
    <property type="protein sequence ID" value="QEU09184.1"/>
    <property type="molecule type" value="Genomic_DNA"/>
</dbReference>
<evidence type="ECO:0000313" key="2">
    <source>
        <dbReference type="Proteomes" id="UP000324507"/>
    </source>
</evidence>
<name>A0A5P2QSY6_9RHOB</name>
<gene>
    <name evidence="1" type="ORF">FOB51_14895</name>
</gene>
<evidence type="ECO:0000313" key="1">
    <source>
        <dbReference type="EMBL" id="QEU09184.1"/>
    </source>
</evidence>
<protein>
    <submittedName>
        <fullName evidence="1">RES family NAD+ phosphorylase</fullName>
    </submittedName>
</protein>